<evidence type="ECO:0000313" key="1">
    <source>
        <dbReference type="EMBL" id="SEI68739.1"/>
    </source>
</evidence>
<reference evidence="2" key="1">
    <citation type="submission" date="2016-10" db="EMBL/GenBank/DDBJ databases">
        <authorList>
            <person name="Varghese N."/>
            <person name="Submissions S."/>
        </authorList>
    </citation>
    <scope>NUCLEOTIDE SEQUENCE [LARGE SCALE GENOMIC DNA]</scope>
    <source>
        <strain evidence="2">DSM 25751</strain>
    </source>
</reference>
<protein>
    <recommendedName>
        <fullName evidence="3">DUF3892 domain-containing protein</fullName>
    </recommendedName>
</protein>
<name>A0A1H6SLH7_9LACT</name>
<proteinExistence type="predicted"/>
<evidence type="ECO:0000313" key="2">
    <source>
        <dbReference type="Proteomes" id="UP000198564"/>
    </source>
</evidence>
<gene>
    <name evidence="1" type="ORF">SAMN04488113_1113</name>
</gene>
<dbReference type="Proteomes" id="UP000198564">
    <property type="component" value="Unassembled WGS sequence"/>
</dbReference>
<keyword evidence="2" id="KW-1185">Reference proteome</keyword>
<sequence length="92" mass="10405">MLYATKIKMNSGAEESRCSKDIEYIYLKGAHGETYHTKEMVHAYLENCSETIVVKCSEAPLLEAATSESGSQYVRSRNFRTEIDPLLTLPRV</sequence>
<dbReference type="RefSeq" id="WP_091633907.1">
    <property type="nucleotide sequence ID" value="NZ_FNYW01000011.1"/>
</dbReference>
<dbReference type="AlphaFoldDB" id="A0A1H6SLH7"/>
<dbReference type="EMBL" id="FNYW01000011">
    <property type="protein sequence ID" value="SEI68739.1"/>
    <property type="molecule type" value="Genomic_DNA"/>
</dbReference>
<evidence type="ECO:0008006" key="3">
    <source>
        <dbReference type="Google" id="ProtNLM"/>
    </source>
</evidence>
<accession>A0A1H6SLH7</accession>
<organism evidence="1 2">
    <name type="scientific">Alkalibacterium gilvum</name>
    <dbReference type="NCBI Taxonomy" id="1130080"/>
    <lineage>
        <taxon>Bacteria</taxon>
        <taxon>Bacillati</taxon>
        <taxon>Bacillota</taxon>
        <taxon>Bacilli</taxon>
        <taxon>Lactobacillales</taxon>
        <taxon>Carnobacteriaceae</taxon>
        <taxon>Alkalibacterium</taxon>
    </lineage>
</organism>
<dbReference type="STRING" id="1130080.SAMN04488113_1113"/>